<dbReference type="OrthoDB" id="2746at2759"/>
<reference evidence="4 5" key="1">
    <citation type="submission" date="2018-10" db="EMBL/GenBank/DDBJ databases">
        <title>Complete genome sequence of Malassezia restricta CBS 7877.</title>
        <authorList>
            <person name="Morand S.C."/>
            <person name="Bertignac M."/>
            <person name="Iltis A."/>
            <person name="Kolder I."/>
            <person name="Pirovano W."/>
            <person name="Jourdain R."/>
            <person name="Clavaud C."/>
        </authorList>
    </citation>
    <scope>NUCLEOTIDE SEQUENCE [LARGE SCALE GENOMIC DNA]</scope>
    <source>
        <strain evidence="4 5">CBS 7877</strain>
    </source>
</reference>
<keyword evidence="2" id="KW-0159">Chromosome partition</keyword>
<dbReference type="STRING" id="425264.A0A3G2S0E7"/>
<protein>
    <submittedName>
        <fullName evidence="4">Mitotic spindle-associated MMXD complex subunit MIP18</fullName>
    </submittedName>
</protein>
<dbReference type="InterPro" id="IPR002744">
    <property type="entry name" value="MIP18-like"/>
</dbReference>
<dbReference type="GO" id="GO:0051604">
    <property type="term" value="P:protein maturation"/>
    <property type="evidence" value="ECO:0007669"/>
    <property type="project" value="InterPro"/>
</dbReference>
<dbReference type="AlphaFoldDB" id="A0A3G2S0E7"/>
<dbReference type="PANTHER" id="PTHR12377:SF0">
    <property type="entry name" value="CYTOSOLIC IRON-SULFUR ASSEMBLY COMPONENT 2B"/>
    <property type="match status" value="1"/>
</dbReference>
<sequence length="196" mass="21594">MNFGSTELENANPIVYDIRAPTLRGPSYSDSPDSWWKCDGLRPNSTLFTDAQEEWEEQEEGEPIDAREVFDLVRSVTDPEHPLTLEQLAVVNEEHITVDTGNENTSPSVVLEFTPTIPHCSMATLIGLSLRVRLLRALPTHYKLGVLIRPGTHQSAGTINKQLSDKERVAAAVENKYLMGVIQGCLSTAGLRGIPA</sequence>
<dbReference type="GO" id="GO:0140535">
    <property type="term" value="C:intracellular protein-containing complex"/>
    <property type="evidence" value="ECO:0007669"/>
    <property type="project" value="UniProtKB-ARBA"/>
</dbReference>
<dbReference type="SUPFAM" id="SSF117916">
    <property type="entry name" value="Fe-S cluster assembly (FSCA) domain-like"/>
    <property type="match status" value="1"/>
</dbReference>
<dbReference type="Pfam" id="PF01883">
    <property type="entry name" value="FeS_assembly_P"/>
    <property type="match status" value="1"/>
</dbReference>
<evidence type="ECO:0000256" key="1">
    <source>
        <dbReference type="ARBA" id="ARBA00010381"/>
    </source>
</evidence>
<comment type="similarity">
    <text evidence="1">Belongs to the MIP18 family.</text>
</comment>
<dbReference type="InterPro" id="IPR034904">
    <property type="entry name" value="FSCA_dom_sf"/>
</dbReference>
<accession>A0A3G2S0E7</accession>
<proteinExistence type="inferred from homology"/>
<dbReference type="FunFam" id="3.30.300.130:FF:000005">
    <property type="entry name" value="Mitotic spindle-associated mmxd complex subunit"/>
    <property type="match status" value="1"/>
</dbReference>
<name>A0A3G2S0E7_MALR7</name>
<dbReference type="InterPro" id="IPR039796">
    <property type="entry name" value="MIP18"/>
</dbReference>
<dbReference type="GO" id="GO:1990229">
    <property type="term" value="C:iron-sulfur cluster assembly complex"/>
    <property type="evidence" value="ECO:0007669"/>
    <property type="project" value="UniProtKB-ARBA"/>
</dbReference>
<keyword evidence="5" id="KW-1185">Reference proteome</keyword>
<dbReference type="GO" id="GO:0007059">
    <property type="term" value="P:chromosome segregation"/>
    <property type="evidence" value="ECO:0007669"/>
    <property type="project" value="UniProtKB-KW"/>
</dbReference>
<dbReference type="PANTHER" id="PTHR12377">
    <property type="entry name" value="CYTOSOLIC IRON-SULFUR ASSEMBLY COMPONENT 2B-RELATED"/>
    <property type="match status" value="1"/>
</dbReference>
<organism evidence="4 5">
    <name type="scientific">Malassezia restricta (strain ATCC 96810 / NBRC 103918 / CBS 7877)</name>
    <name type="common">Seborrheic dermatitis infection agent</name>
    <dbReference type="NCBI Taxonomy" id="425264"/>
    <lineage>
        <taxon>Eukaryota</taxon>
        <taxon>Fungi</taxon>
        <taxon>Dikarya</taxon>
        <taxon>Basidiomycota</taxon>
        <taxon>Ustilaginomycotina</taxon>
        <taxon>Malasseziomycetes</taxon>
        <taxon>Malasseziales</taxon>
        <taxon>Malasseziaceae</taxon>
        <taxon>Malassezia</taxon>
    </lineage>
</organism>
<evidence type="ECO:0000313" key="5">
    <source>
        <dbReference type="Proteomes" id="UP000269793"/>
    </source>
</evidence>
<dbReference type="EMBL" id="CP033148">
    <property type="protein sequence ID" value="AYO41440.1"/>
    <property type="molecule type" value="Genomic_DNA"/>
</dbReference>
<feature type="domain" description="MIP18 family-like" evidence="3">
    <location>
        <begin position="68"/>
        <end position="140"/>
    </location>
</feature>
<evidence type="ECO:0000256" key="2">
    <source>
        <dbReference type="ARBA" id="ARBA00022829"/>
    </source>
</evidence>
<dbReference type="VEuPathDB" id="FungiDB:DNF11_0490"/>
<dbReference type="Gene3D" id="3.30.300.130">
    <property type="entry name" value="Fe-S cluster assembly (FSCA)"/>
    <property type="match status" value="1"/>
</dbReference>
<dbReference type="Proteomes" id="UP000269793">
    <property type="component" value="Chromosome I"/>
</dbReference>
<evidence type="ECO:0000313" key="4">
    <source>
        <dbReference type="EMBL" id="AYO41440.1"/>
    </source>
</evidence>
<gene>
    <name evidence="4" type="primary">Fam96b</name>
    <name evidence="4" type="ORF">DNF11_0490</name>
</gene>
<evidence type="ECO:0000259" key="3">
    <source>
        <dbReference type="Pfam" id="PF01883"/>
    </source>
</evidence>
<dbReference type="Gene3D" id="6.10.250.1280">
    <property type="match status" value="1"/>
</dbReference>